<evidence type="ECO:0000256" key="2">
    <source>
        <dbReference type="ARBA" id="ARBA00010892"/>
    </source>
</evidence>
<dbReference type="NCBIfam" id="TIGR00802">
    <property type="entry name" value="nico"/>
    <property type="match status" value="1"/>
</dbReference>
<keyword evidence="3 8" id="KW-0813">Transport</keyword>
<dbReference type="InterPro" id="IPR004688">
    <property type="entry name" value="Ni/Co_transpt"/>
</dbReference>
<evidence type="ECO:0000256" key="3">
    <source>
        <dbReference type="ARBA" id="ARBA00022448"/>
    </source>
</evidence>
<feature type="transmembrane region" description="Helical" evidence="8">
    <location>
        <begin position="21"/>
        <end position="40"/>
    </location>
</feature>
<keyword evidence="4" id="KW-0533">Nickel</keyword>
<evidence type="ECO:0000256" key="6">
    <source>
        <dbReference type="ARBA" id="ARBA00022989"/>
    </source>
</evidence>
<feature type="transmembrane region" description="Helical" evidence="8">
    <location>
        <begin position="128"/>
        <end position="153"/>
    </location>
</feature>
<name>A0AAE7NNA9_9BRAD</name>
<evidence type="ECO:0000313" key="10">
    <source>
        <dbReference type="Proteomes" id="UP000594015"/>
    </source>
</evidence>
<keyword evidence="6 8" id="KW-1133">Transmembrane helix</keyword>
<dbReference type="InterPro" id="IPR011541">
    <property type="entry name" value="Ni/Co_transpt_high_affinity"/>
</dbReference>
<dbReference type="Proteomes" id="UP000594015">
    <property type="component" value="Chromosome"/>
</dbReference>
<dbReference type="RefSeq" id="WP_092217459.1">
    <property type="nucleotide sequence ID" value="NZ_CP030050.1"/>
</dbReference>
<keyword evidence="5 8" id="KW-0812">Transmembrane</keyword>
<dbReference type="EMBL" id="CP030050">
    <property type="protein sequence ID" value="QOZ68072.1"/>
    <property type="molecule type" value="Genomic_DNA"/>
</dbReference>
<dbReference type="GO" id="GO:0012505">
    <property type="term" value="C:endomembrane system"/>
    <property type="evidence" value="ECO:0007669"/>
    <property type="project" value="UniProtKB-SubCell"/>
</dbReference>
<dbReference type="PANTHER" id="PTHR31611:SF0">
    <property type="entry name" value="HIGH-AFFINITY NICKEL TRANSPORT PROTEIN NIC1"/>
    <property type="match status" value="1"/>
</dbReference>
<evidence type="ECO:0000256" key="4">
    <source>
        <dbReference type="ARBA" id="ARBA00022596"/>
    </source>
</evidence>
<feature type="transmembrane region" description="Helical" evidence="8">
    <location>
        <begin position="269"/>
        <end position="296"/>
    </location>
</feature>
<dbReference type="AlphaFoldDB" id="A0AAE7NNA9"/>
<feature type="transmembrane region" description="Helical" evidence="8">
    <location>
        <begin position="46"/>
        <end position="64"/>
    </location>
</feature>
<evidence type="ECO:0000256" key="1">
    <source>
        <dbReference type="ARBA" id="ARBA00004127"/>
    </source>
</evidence>
<feature type="transmembrane region" description="Helical" evidence="8">
    <location>
        <begin position="316"/>
        <end position="341"/>
    </location>
</feature>
<accession>A0AAE7NNA9</accession>
<comment type="similarity">
    <text evidence="2 8">Belongs to the NiCoT transporter (TC 2.A.52) family.</text>
</comment>
<proteinExistence type="inferred from homology"/>
<dbReference type="GO" id="GO:0005886">
    <property type="term" value="C:plasma membrane"/>
    <property type="evidence" value="ECO:0007669"/>
    <property type="project" value="UniProtKB-SubCell"/>
</dbReference>
<reference evidence="9 10" key="1">
    <citation type="submission" date="2018-06" db="EMBL/GenBank/DDBJ databases">
        <title>Comparative genomics of Bradyrhizobium nodulating Arachidis hypogaea.</title>
        <authorList>
            <person name="Li Y."/>
        </authorList>
    </citation>
    <scope>NUCLEOTIDE SEQUENCE [LARGE SCALE GENOMIC DNA]</scope>
    <source>
        <strain evidence="9 10">CCBAU 051107</strain>
    </source>
</reference>
<sequence>MGQATYQATKRSLRGIELGTALLFGGLIFANVAAWLWAFALFADRPVVMATALLAWVFGLRHAVDADHIAAIDNAVRKLIQAGGAPKSAGLYFALGHSSVVVAATMLLSETAIGFWGDDSPGRRIGGLIGTSVSAAFLLLIALINLAIFIGLWRTFRSETRKASHHMEHLDAAPGVGVFARLLSPAFRIVTKTWHMYPLGFLFGLGFDTATAIGLMSISAAEAVRGGSAGSVLVFPALFAAGMALVDTADSVLMVNAYRWAFVDPLRKLWYNLTITGASVVIALFIGGVEALGLLGRQFELSGHLWSTIAGLNESLADLGFVVIGLFGFAWLVSVALYRAFVADRGPHRNTGRLACAEARDVA</sequence>
<feature type="transmembrane region" description="Helical" evidence="8">
    <location>
        <begin position="197"/>
        <end position="221"/>
    </location>
</feature>
<feature type="transmembrane region" description="Helical" evidence="8">
    <location>
        <begin position="233"/>
        <end position="257"/>
    </location>
</feature>
<feature type="transmembrane region" description="Helical" evidence="8">
    <location>
        <begin position="89"/>
        <end position="108"/>
    </location>
</feature>
<evidence type="ECO:0000256" key="7">
    <source>
        <dbReference type="ARBA" id="ARBA00023136"/>
    </source>
</evidence>
<gene>
    <name evidence="9" type="ORF">WN72_18455</name>
</gene>
<comment type="subcellular location">
    <subcellularLocation>
        <location evidence="8">Cell membrane</location>
        <topology evidence="8">Multi-pass membrane protein</topology>
    </subcellularLocation>
    <subcellularLocation>
        <location evidence="1">Endomembrane system</location>
        <topology evidence="1">Multi-pass membrane protein</topology>
    </subcellularLocation>
</comment>
<organism evidence="9 10">
    <name type="scientific">Bradyrhizobium arachidis</name>
    <dbReference type="NCBI Taxonomy" id="858423"/>
    <lineage>
        <taxon>Bacteria</taxon>
        <taxon>Pseudomonadati</taxon>
        <taxon>Pseudomonadota</taxon>
        <taxon>Alphaproteobacteria</taxon>
        <taxon>Hyphomicrobiales</taxon>
        <taxon>Nitrobacteraceae</taxon>
        <taxon>Bradyrhizobium</taxon>
    </lineage>
</organism>
<evidence type="ECO:0000256" key="8">
    <source>
        <dbReference type="RuleBase" id="RU362101"/>
    </source>
</evidence>
<evidence type="ECO:0000256" key="5">
    <source>
        <dbReference type="ARBA" id="ARBA00022692"/>
    </source>
</evidence>
<dbReference type="PANTHER" id="PTHR31611">
    <property type="entry name" value="HIGH-AFFINITY NICKEL TRANSPORT PROTEIN NIC1"/>
    <property type="match status" value="1"/>
</dbReference>
<dbReference type="Pfam" id="PF03824">
    <property type="entry name" value="NicO"/>
    <property type="match status" value="1"/>
</dbReference>
<dbReference type="GO" id="GO:0015099">
    <property type="term" value="F:nickel cation transmembrane transporter activity"/>
    <property type="evidence" value="ECO:0007669"/>
    <property type="project" value="UniProtKB-UniRule"/>
</dbReference>
<dbReference type="KEGG" id="barh:WN72_18455"/>
<protein>
    <recommendedName>
        <fullName evidence="8">Nickel/cobalt efflux system</fullName>
    </recommendedName>
</protein>
<keyword evidence="7 8" id="KW-0472">Membrane</keyword>
<evidence type="ECO:0000313" key="9">
    <source>
        <dbReference type="EMBL" id="QOZ68072.1"/>
    </source>
</evidence>